<dbReference type="Proteomes" id="UP000694557">
    <property type="component" value="Unassembled WGS sequence"/>
</dbReference>
<organism evidence="4 5">
    <name type="scientific">Oncorhynchus kisutch</name>
    <name type="common">Coho salmon</name>
    <name type="synonym">Salmo kisutch</name>
    <dbReference type="NCBI Taxonomy" id="8019"/>
    <lineage>
        <taxon>Eukaryota</taxon>
        <taxon>Metazoa</taxon>
        <taxon>Chordata</taxon>
        <taxon>Craniata</taxon>
        <taxon>Vertebrata</taxon>
        <taxon>Euteleostomi</taxon>
        <taxon>Actinopterygii</taxon>
        <taxon>Neopterygii</taxon>
        <taxon>Teleostei</taxon>
        <taxon>Protacanthopterygii</taxon>
        <taxon>Salmoniformes</taxon>
        <taxon>Salmonidae</taxon>
        <taxon>Salmoninae</taxon>
        <taxon>Oncorhynchus</taxon>
    </lineage>
</organism>
<evidence type="ECO:0000313" key="4">
    <source>
        <dbReference type="Ensembl" id="ENSOKIP00005113871.1"/>
    </source>
</evidence>
<dbReference type="Ensembl" id="ENSOKIT00005121659.1">
    <property type="protein sequence ID" value="ENSOKIP00005113704.1"/>
    <property type="gene ID" value="ENSOKIG00005049405.1"/>
</dbReference>
<dbReference type="PANTHER" id="PTHR28573:SF1">
    <property type="entry name" value="SPINDLE AND KINETOCHORE-ASSOCIATED PROTEIN 1"/>
    <property type="match status" value="1"/>
</dbReference>
<accession>A0A8C7L8F0</accession>
<reference evidence="4" key="1">
    <citation type="submission" date="2025-05" db="UniProtKB">
        <authorList>
            <consortium name="Ensembl"/>
        </authorList>
    </citation>
    <scope>IDENTIFICATION</scope>
</reference>
<sequence>MKGCVTYDQLNASVAILHLPVKTLNNATHKLHQWFKEDDAKGLFFIEEVDIKEFTWMTVDKRFQGILNMLRHGQRLREQRGGFTRYVLL</sequence>
<proteinExistence type="inferred from homology"/>
<dbReference type="GO" id="GO:0000278">
    <property type="term" value="P:mitotic cell cycle"/>
    <property type="evidence" value="ECO:0007669"/>
    <property type="project" value="TreeGrafter"/>
</dbReference>
<dbReference type="GO" id="GO:0008017">
    <property type="term" value="F:microtubule binding"/>
    <property type="evidence" value="ECO:0007669"/>
    <property type="project" value="InterPro"/>
</dbReference>
<dbReference type="GO" id="GO:0005876">
    <property type="term" value="C:spindle microtubule"/>
    <property type="evidence" value="ECO:0007669"/>
    <property type="project" value="TreeGrafter"/>
</dbReference>
<evidence type="ECO:0000256" key="3">
    <source>
        <dbReference type="ARBA" id="ARBA00047202"/>
    </source>
</evidence>
<dbReference type="GO" id="GO:0072686">
    <property type="term" value="C:mitotic spindle"/>
    <property type="evidence" value="ECO:0007669"/>
    <property type="project" value="TreeGrafter"/>
</dbReference>
<evidence type="ECO:0000256" key="2">
    <source>
        <dbReference type="ARBA" id="ARBA00047182"/>
    </source>
</evidence>
<dbReference type="InterPro" id="IPR009829">
    <property type="entry name" value="SKA1"/>
</dbReference>
<evidence type="ECO:0000256" key="1">
    <source>
        <dbReference type="ARBA" id="ARBA00006836"/>
    </source>
</evidence>
<dbReference type="GO" id="GO:0051301">
    <property type="term" value="P:cell division"/>
    <property type="evidence" value="ECO:0007669"/>
    <property type="project" value="InterPro"/>
</dbReference>
<dbReference type="PANTHER" id="PTHR28573">
    <property type="entry name" value="SPINDLE AND KINETOCHORE-ASSOCIATED PROTEIN 1"/>
    <property type="match status" value="1"/>
</dbReference>
<dbReference type="GeneTree" id="ENSGT01030000234969"/>
<protein>
    <recommendedName>
        <fullName evidence="2">SKA complex subunit 1</fullName>
    </recommendedName>
    <alternativeName>
        <fullName evidence="3">Spindle and kinetochore-associated protein 1</fullName>
    </alternativeName>
</protein>
<dbReference type="Gene3D" id="1.10.10.1890">
    <property type="entry name" value="Ska1 microtubule binding domain-like"/>
    <property type="match status" value="1"/>
</dbReference>
<dbReference type="AlphaFoldDB" id="A0A8C7L8F0"/>
<dbReference type="Pfam" id="PF07160">
    <property type="entry name" value="SKA1"/>
    <property type="match status" value="1"/>
</dbReference>
<dbReference type="GO" id="GO:0031110">
    <property type="term" value="P:regulation of microtubule polymerization or depolymerization"/>
    <property type="evidence" value="ECO:0007669"/>
    <property type="project" value="TreeGrafter"/>
</dbReference>
<name>A0A8C7L8F0_ONCKI</name>
<comment type="similarity">
    <text evidence="1">Belongs to the SKA1 family.</text>
</comment>
<dbReference type="GO" id="GO:0007059">
    <property type="term" value="P:chromosome segregation"/>
    <property type="evidence" value="ECO:0007669"/>
    <property type="project" value="InterPro"/>
</dbReference>
<keyword evidence="5" id="KW-1185">Reference proteome</keyword>
<dbReference type="InterPro" id="IPR042031">
    <property type="entry name" value="SKA1_MBD_sf"/>
</dbReference>
<dbReference type="Ensembl" id="ENSOKIT00005121864.1">
    <property type="protein sequence ID" value="ENSOKIP00005113871.1"/>
    <property type="gene ID" value="ENSOKIG00005049500.1"/>
</dbReference>
<evidence type="ECO:0000313" key="5">
    <source>
        <dbReference type="Proteomes" id="UP000694557"/>
    </source>
</evidence>
<dbReference type="GO" id="GO:0000940">
    <property type="term" value="C:outer kinetochore"/>
    <property type="evidence" value="ECO:0007669"/>
    <property type="project" value="TreeGrafter"/>
</dbReference>